<comment type="caution">
    <text evidence="1">The sequence shown here is derived from an EMBL/GenBank/DDBJ whole genome shotgun (WGS) entry which is preliminary data.</text>
</comment>
<protein>
    <submittedName>
        <fullName evidence="1">Uncharacterized protein</fullName>
    </submittedName>
</protein>
<dbReference type="Proteomes" id="UP001313282">
    <property type="component" value="Unassembled WGS sequence"/>
</dbReference>
<organism evidence="1 2">
    <name type="scientific">Orbilia javanica</name>
    <dbReference type="NCBI Taxonomy" id="47235"/>
    <lineage>
        <taxon>Eukaryota</taxon>
        <taxon>Fungi</taxon>
        <taxon>Dikarya</taxon>
        <taxon>Ascomycota</taxon>
        <taxon>Pezizomycotina</taxon>
        <taxon>Orbiliomycetes</taxon>
        <taxon>Orbiliales</taxon>
        <taxon>Orbiliaceae</taxon>
        <taxon>Orbilia</taxon>
    </lineage>
</organism>
<evidence type="ECO:0000313" key="2">
    <source>
        <dbReference type="Proteomes" id="UP001313282"/>
    </source>
</evidence>
<proteinExistence type="predicted"/>
<dbReference type="EMBL" id="JAVHNR010000006">
    <property type="protein sequence ID" value="KAK6339542.1"/>
    <property type="molecule type" value="Genomic_DNA"/>
</dbReference>
<accession>A0AAN8NS45</accession>
<reference evidence="1 2" key="1">
    <citation type="submission" date="2019-10" db="EMBL/GenBank/DDBJ databases">
        <authorList>
            <person name="Palmer J.M."/>
        </authorList>
    </citation>
    <scope>NUCLEOTIDE SEQUENCE [LARGE SCALE GENOMIC DNA]</scope>
    <source>
        <strain evidence="1 2">TWF718</strain>
    </source>
</reference>
<dbReference type="AlphaFoldDB" id="A0AAN8NS45"/>
<sequence length="94" mass="10618">MDDDGFRFEHLSQRVGRLNLLLQILQKKHDGIRACNHKIVKIGVEMKNSLDPIKDGLHIEQEKLSNNTVLRPRTFSAADESAMEIGHDDLVSGI</sequence>
<name>A0AAN8NS45_9PEZI</name>
<evidence type="ECO:0000313" key="1">
    <source>
        <dbReference type="EMBL" id="KAK6339542.1"/>
    </source>
</evidence>
<keyword evidence="2" id="KW-1185">Reference proteome</keyword>
<gene>
    <name evidence="1" type="ORF">TWF718_008946</name>
</gene>